<keyword evidence="4" id="KW-1185">Reference proteome</keyword>
<feature type="domain" description="Amidase" evidence="2">
    <location>
        <begin position="27"/>
        <end position="450"/>
    </location>
</feature>
<evidence type="ECO:0000313" key="3">
    <source>
        <dbReference type="EMBL" id="ASG22269.1"/>
    </source>
</evidence>
<proteinExistence type="inferred from homology"/>
<dbReference type="AlphaFoldDB" id="A0A248JUI6"/>
<dbReference type="Gene3D" id="3.90.1300.10">
    <property type="entry name" value="Amidase signature (AS) domain"/>
    <property type="match status" value="1"/>
</dbReference>
<protein>
    <submittedName>
        <fullName evidence="3">Amidase</fullName>
    </submittedName>
</protein>
<dbReference type="PANTHER" id="PTHR11895:SF7">
    <property type="entry name" value="GLUTAMYL-TRNA(GLN) AMIDOTRANSFERASE SUBUNIT A, MITOCHONDRIAL"/>
    <property type="match status" value="1"/>
</dbReference>
<dbReference type="GO" id="GO:0003824">
    <property type="term" value="F:catalytic activity"/>
    <property type="evidence" value="ECO:0007669"/>
    <property type="project" value="InterPro"/>
</dbReference>
<dbReference type="SUPFAM" id="SSF75304">
    <property type="entry name" value="Amidase signature (AS) enzymes"/>
    <property type="match status" value="1"/>
</dbReference>
<sequence length="479" mass="49796">MGGTALWQWDATDLASAIRERRVSAREATAACLDRIATVNPAVNALTEISRDPALAAAAEADARMAAGAPLPPLHGVPVTTKINVDQAGSATTNGVTAFTSLVAAEDSPPVANWRKAGAILLGRSNAPAFSCRWFTDNAPHGLTLNPWNAALNVGGSSGGAAAAVATGMVPLAHGNDLAGSARLPASACGVYGLRPTTGRVPAYNPTGKAERSLCLQLGSTQGVLARSVRDIRLGLETMAARDPRDPAWVPAPLDFPDHTRPVRVALFTGTADHAADAPVLAALRRAADALASAGYEVVETAPPRFEEAAALWMTLLSNDCRSPGARAAFALGDETFLRSLDLTAACVPALSAEEMLASLASRTTFQRAWQMFFEDLPLLLMPTAWSVPFPVGYDVRGVEEARRLLTAHSPCTATAFLGVPALSVPVHRGTDGPLGVQLVAGRFRDGLVLAAAAALEERLGPIIPIDPQPSSTAAVDPR</sequence>
<gene>
    <name evidence="3" type="ORF">Y958_15010</name>
</gene>
<dbReference type="Proteomes" id="UP000197153">
    <property type="component" value="Chromosome 2"/>
</dbReference>
<comment type="similarity">
    <text evidence="1">Belongs to the amidase family.</text>
</comment>
<evidence type="ECO:0000259" key="2">
    <source>
        <dbReference type="Pfam" id="PF01425"/>
    </source>
</evidence>
<evidence type="ECO:0000313" key="4">
    <source>
        <dbReference type="Proteomes" id="UP000197153"/>
    </source>
</evidence>
<dbReference type="InterPro" id="IPR036928">
    <property type="entry name" value="AS_sf"/>
</dbReference>
<dbReference type="PANTHER" id="PTHR11895">
    <property type="entry name" value="TRANSAMIDASE"/>
    <property type="match status" value="1"/>
</dbReference>
<evidence type="ECO:0000256" key="1">
    <source>
        <dbReference type="ARBA" id="ARBA00009199"/>
    </source>
</evidence>
<dbReference type="InterPro" id="IPR000120">
    <property type="entry name" value="Amidase"/>
</dbReference>
<dbReference type="EMBL" id="CP022111">
    <property type="protein sequence ID" value="ASG22269.1"/>
    <property type="molecule type" value="Genomic_DNA"/>
</dbReference>
<accession>A0A248JUI6</accession>
<dbReference type="NCBIfam" id="NF005687">
    <property type="entry name" value="PRK07487.1"/>
    <property type="match status" value="1"/>
</dbReference>
<reference evidence="3 4" key="1">
    <citation type="submission" date="2017-06" db="EMBL/GenBank/DDBJ databases">
        <title>Complete genome sequence of Nitrospirillum amazonense strain CBAmC, an endophytic nitrogen-fixing and plant growth-promoting bacterium, isolated from sugarcane.</title>
        <authorList>
            <person name="Schwab S."/>
            <person name="dos Santos Teixeira K.R."/>
            <person name="Simoes Araujo J.L."/>
            <person name="Soares Vidal M."/>
            <person name="Borges de Freitas H.R."/>
            <person name="Rivello Crivelaro A.L."/>
            <person name="Bueno de Camargo Nunes A."/>
            <person name="dos Santos C.M."/>
            <person name="Palmeira da Silva Rosa D."/>
            <person name="da Silva Padilha D."/>
            <person name="da Silva E."/>
            <person name="Araujo Terra L."/>
            <person name="Soares Mendes V."/>
            <person name="Farinelli L."/>
            <person name="Magalhaes Cruz L."/>
            <person name="Baldani J.I."/>
        </authorList>
    </citation>
    <scope>NUCLEOTIDE SEQUENCE [LARGE SCALE GENOMIC DNA]</scope>
    <source>
        <strain evidence="3 4">CBAmC</strain>
    </source>
</reference>
<organism evidence="3 4">
    <name type="scientific">Nitrospirillum viridazoti CBAmc</name>
    <dbReference type="NCBI Taxonomy" id="1441467"/>
    <lineage>
        <taxon>Bacteria</taxon>
        <taxon>Pseudomonadati</taxon>
        <taxon>Pseudomonadota</taxon>
        <taxon>Alphaproteobacteria</taxon>
        <taxon>Rhodospirillales</taxon>
        <taxon>Azospirillaceae</taxon>
        <taxon>Nitrospirillum</taxon>
        <taxon>Nitrospirillum viridazoti</taxon>
    </lineage>
</organism>
<dbReference type="RefSeq" id="WP_088872874.1">
    <property type="nucleotide sequence ID" value="NZ_CP022111.1"/>
</dbReference>
<dbReference type="Pfam" id="PF01425">
    <property type="entry name" value="Amidase"/>
    <property type="match status" value="1"/>
</dbReference>
<dbReference type="KEGG" id="nao:Y958_15010"/>
<name>A0A248JUI6_9PROT</name>
<dbReference type="InterPro" id="IPR023631">
    <property type="entry name" value="Amidase_dom"/>
</dbReference>